<name>A0A7Y2E5V6_UNCEI</name>
<dbReference type="GO" id="GO:0051539">
    <property type="term" value="F:4 iron, 4 sulfur cluster binding"/>
    <property type="evidence" value="ECO:0007669"/>
    <property type="project" value="InterPro"/>
</dbReference>
<evidence type="ECO:0000259" key="1">
    <source>
        <dbReference type="Pfam" id="PF10589"/>
    </source>
</evidence>
<proteinExistence type="predicted"/>
<dbReference type="EMBL" id="JABDJR010000021">
    <property type="protein sequence ID" value="NNF05245.1"/>
    <property type="molecule type" value="Genomic_DNA"/>
</dbReference>
<reference evidence="2 3" key="1">
    <citation type="submission" date="2020-03" db="EMBL/GenBank/DDBJ databases">
        <title>Metabolic flexibility allows generalist bacteria to become dominant in a frequently disturbed ecosystem.</title>
        <authorList>
            <person name="Chen Y.-J."/>
            <person name="Leung P.M."/>
            <person name="Bay S.K."/>
            <person name="Hugenholtz P."/>
            <person name="Kessler A.J."/>
            <person name="Shelley G."/>
            <person name="Waite D.W."/>
            <person name="Cook P.L."/>
            <person name="Greening C."/>
        </authorList>
    </citation>
    <scope>NUCLEOTIDE SEQUENCE [LARGE SCALE GENOMIC DNA]</scope>
    <source>
        <strain evidence="2">SS_bin_28</strain>
    </source>
</reference>
<gene>
    <name evidence="2" type="ORF">HKN21_00660</name>
</gene>
<feature type="non-terminal residue" evidence="2">
    <location>
        <position position="1"/>
    </location>
</feature>
<evidence type="ECO:0000313" key="2">
    <source>
        <dbReference type="EMBL" id="NNF05245.1"/>
    </source>
</evidence>
<keyword evidence="2" id="KW-0560">Oxidoreductase</keyword>
<dbReference type="Gene3D" id="1.20.1440.230">
    <property type="entry name" value="NADH-ubiquinone oxidoreductase 51kDa subunit, iron-sulphur binding domain"/>
    <property type="match status" value="1"/>
</dbReference>
<evidence type="ECO:0000313" key="3">
    <source>
        <dbReference type="Proteomes" id="UP000547674"/>
    </source>
</evidence>
<organism evidence="2 3">
    <name type="scientific">Eiseniibacteriota bacterium</name>
    <dbReference type="NCBI Taxonomy" id="2212470"/>
    <lineage>
        <taxon>Bacteria</taxon>
        <taxon>Candidatus Eiseniibacteriota</taxon>
    </lineage>
</organism>
<feature type="domain" description="NADH-ubiquinone oxidoreductase 51kDa subunit iron-sulphur binding" evidence="1">
    <location>
        <begin position="1"/>
        <end position="52"/>
    </location>
</feature>
<dbReference type="InterPro" id="IPR037207">
    <property type="entry name" value="Nuop51_4Fe4S-bd_sf"/>
</dbReference>
<accession>A0A7Y2E5V6</accession>
<sequence>RILHGKGKMEDIDLLLDLCDNMGGTTICALADGAVNPIKSSIVKWRDEYEAHVRGELGPRAGELCEVAW</sequence>
<dbReference type="AlphaFoldDB" id="A0A7Y2E5V6"/>
<dbReference type="EC" id="1.6.5.11" evidence="2"/>
<comment type="caution">
    <text evidence="2">The sequence shown here is derived from an EMBL/GenBank/DDBJ whole genome shotgun (WGS) entry which is preliminary data.</text>
</comment>
<dbReference type="Pfam" id="PF10589">
    <property type="entry name" value="NADH_4Fe-4S"/>
    <property type="match status" value="1"/>
</dbReference>
<dbReference type="InterPro" id="IPR019575">
    <property type="entry name" value="Nuop51_4Fe4S-bd"/>
</dbReference>
<dbReference type="Proteomes" id="UP000547674">
    <property type="component" value="Unassembled WGS sequence"/>
</dbReference>
<dbReference type="GO" id="GO:0016491">
    <property type="term" value="F:oxidoreductase activity"/>
    <property type="evidence" value="ECO:0007669"/>
    <property type="project" value="UniProtKB-KW"/>
</dbReference>
<dbReference type="SUPFAM" id="SSF140490">
    <property type="entry name" value="Nqo1C-terminal domain-like"/>
    <property type="match status" value="1"/>
</dbReference>
<protein>
    <submittedName>
        <fullName evidence="2">NADH-quinone oxidoreductase subunit F</fullName>
        <ecNumber evidence="2">1.6.5.11</ecNumber>
    </submittedName>
</protein>